<dbReference type="SUPFAM" id="SSF53850">
    <property type="entry name" value="Periplasmic binding protein-like II"/>
    <property type="match status" value="1"/>
</dbReference>
<evidence type="ECO:0000256" key="4">
    <source>
        <dbReference type="ARBA" id="ARBA00023163"/>
    </source>
</evidence>
<dbReference type="GO" id="GO:0043565">
    <property type="term" value="F:sequence-specific DNA binding"/>
    <property type="evidence" value="ECO:0007669"/>
    <property type="project" value="TreeGrafter"/>
</dbReference>
<dbReference type="InterPro" id="IPR000847">
    <property type="entry name" value="LysR_HTH_N"/>
</dbReference>
<dbReference type="SUPFAM" id="SSF46785">
    <property type="entry name" value="Winged helix' DNA-binding domain"/>
    <property type="match status" value="1"/>
</dbReference>
<dbReference type="InterPro" id="IPR005119">
    <property type="entry name" value="LysR_subst-bd"/>
</dbReference>
<sequence length="292" mass="32057">MDWQDLHYFLALVRRGSMSAAAKELHVDHATVSRRIAALERSLGLRLTERLPRRTALTEQGKVIASVAEEMNRVSDRVKIQATSLSAAPAAVIRVSASPAVAALLIAPAVADFTQTHPNISLSLSGASHQVQLNKGEADIAVRLTRPEDPDLLTRRIGTMRFGLYASPSWQDRPPESWLFLGYETSLDYVTQQKWLESLLNGRRIIFRASDLMAQQQAARSGLGVVTLPCFMGDNDSSLIKLAVDSPPPGRSMWLVAYPEYRRDPSAVRVMEFLADVVGKACPPDNAPETGL</sequence>
<dbReference type="Pfam" id="PF00126">
    <property type="entry name" value="HTH_1"/>
    <property type="match status" value="1"/>
</dbReference>
<keyword evidence="2" id="KW-0805">Transcription regulation</keyword>
<dbReference type="Proteomes" id="UP000008793">
    <property type="component" value="Chromosome"/>
</dbReference>
<dbReference type="KEGG" id="ebi:EbC_44450"/>
<dbReference type="PANTHER" id="PTHR30537:SF3">
    <property type="entry name" value="TRANSCRIPTIONAL REGULATORY PROTEIN"/>
    <property type="match status" value="1"/>
</dbReference>
<accession>D8MLE8</accession>
<organism evidence="7">
    <name type="scientific">Erwinia billingiae (strain Eb661)</name>
    <dbReference type="NCBI Taxonomy" id="634500"/>
    <lineage>
        <taxon>Bacteria</taxon>
        <taxon>Pseudomonadati</taxon>
        <taxon>Pseudomonadota</taxon>
        <taxon>Gammaproteobacteria</taxon>
        <taxon>Enterobacterales</taxon>
        <taxon>Erwiniaceae</taxon>
        <taxon>Erwinia</taxon>
    </lineage>
</organism>
<keyword evidence="7" id="KW-1185">Reference proteome</keyword>
<evidence type="ECO:0000313" key="7">
    <source>
        <dbReference type="Proteomes" id="UP000008793"/>
    </source>
</evidence>
<dbReference type="InterPro" id="IPR036390">
    <property type="entry name" value="WH_DNA-bd_sf"/>
</dbReference>
<dbReference type="AlphaFoldDB" id="D8MLE8"/>
<dbReference type="Gene3D" id="1.10.10.10">
    <property type="entry name" value="Winged helix-like DNA-binding domain superfamily/Winged helix DNA-binding domain"/>
    <property type="match status" value="1"/>
</dbReference>
<gene>
    <name evidence="6" type="ordered locus">EbC_44450</name>
</gene>
<comment type="similarity">
    <text evidence="1">Belongs to the LysR transcriptional regulatory family.</text>
</comment>
<keyword evidence="3" id="KW-0238">DNA-binding</keyword>
<evidence type="ECO:0000259" key="5">
    <source>
        <dbReference type="PROSITE" id="PS50931"/>
    </source>
</evidence>
<dbReference type="GO" id="GO:0003700">
    <property type="term" value="F:DNA-binding transcription factor activity"/>
    <property type="evidence" value="ECO:0007669"/>
    <property type="project" value="InterPro"/>
</dbReference>
<evidence type="ECO:0000256" key="3">
    <source>
        <dbReference type="ARBA" id="ARBA00023125"/>
    </source>
</evidence>
<dbReference type="Gene3D" id="3.40.190.290">
    <property type="match status" value="1"/>
</dbReference>
<keyword evidence="4" id="KW-0804">Transcription</keyword>
<evidence type="ECO:0000256" key="1">
    <source>
        <dbReference type="ARBA" id="ARBA00009437"/>
    </source>
</evidence>
<dbReference type="STRING" id="634500.EbC_44450"/>
<dbReference type="Pfam" id="PF03466">
    <property type="entry name" value="LysR_substrate"/>
    <property type="match status" value="1"/>
</dbReference>
<dbReference type="PANTHER" id="PTHR30537">
    <property type="entry name" value="HTH-TYPE TRANSCRIPTIONAL REGULATOR"/>
    <property type="match status" value="1"/>
</dbReference>
<dbReference type="RefSeq" id="WP_013204446.1">
    <property type="nucleotide sequence ID" value="NC_014306.1"/>
</dbReference>
<dbReference type="GO" id="GO:0006351">
    <property type="term" value="P:DNA-templated transcription"/>
    <property type="evidence" value="ECO:0007669"/>
    <property type="project" value="TreeGrafter"/>
</dbReference>
<feature type="domain" description="HTH lysR-type" evidence="5">
    <location>
        <begin position="1"/>
        <end position="58"/>
    </location>
</feature>
<proteinExistence type="inferred from homology"/>
<dbReference type="eggNOG" id="COG0583">
    <property type="taxonomic scope" value="Bacteria"/>
</dbReference>
<dbReference type="InterPro" id="IPR058163">
    <property type="entry name" value="LysR-type_TF_proteobact-type"/>
</dbReference>
<evidence type="ECO:0000256" key="2">
    <source>
        <dbReference type="ARBA" id="ARBA00023015"/>
    </source>
</evidence>
<dbReference type="GeneID" id="90514357"/>
<name>D8MLE8_ERWBE</name>
<dbReference type="HOGENOM" id="CLU_039613_2_1_6"/>
<dbReference type="EMBL" id="FP236843">
    <property type="protein sequence ID" value="CAX61976.1"/>
    <property type="molecule type" value="Genomic_DNA"/>
</dbReference>
<reference evidence="6 7" key="1">
    <citation type="journal article" date="2010" name="BMC Genomics">
        <title>Genome comparison of the epiphytic bacteria Erwinia billingiae and E. tasmaniensis with the pear pathogen E. pyrifoliae.</title>
        <authorList>
            <person name="Kube M."/>
            <person name="Migdoll A.M."/>
            <person name="Gehring I."/>
            <person name="Heitmann K."/>
            <person name="Mayer Y."/>
            <person name="Kuhl H."/>
            <person name="Knaust F."/>
            <person name="Geider K."/>
            <person name="Reinhardt R."/>
        </authorList>
    </citation>
    <scope>NUCLEOTIDE SEQUENCE [LARGE SCALE GENOMIC DNA]</scope>
    <source>
        <strain evidence="6 7">Eb661</strain>
    </source>
</reference>
<evidence type="ECO:0000313" key="6">
    <source>
        <dbReference type="EMBL" id="CAX61976.1"/>
    </source>
</evidence>
<dbReference type="PROSITE" id="PS50931">
    <property type="entry name" value="HTH_LYSR"/>
    <property type="match status" value="1"/>
</dbReference>
<dbReference type="InterPro" id="IPR036388">
    <property type="entry name" value="WH-like_DNA-bd_sf"/>
</dbReference>
<protein>
    <submittedName>
        <fullName evidence="6">Transcriptional regulator, LysR family</fullName>
    </submittedName>
</protein>